<evidence type="ECO:0000256" key="1">
    <source>
        <dbReference type="SAM" id="Phobius"/>
    </source>
</evidence>
<dbReference type="Proteomes" id="UP000558488">
    <property type="component" value="Unassembled WGS sequence"/>
</dbReference>
<comment type="caution">
    <text evidence="3">The sequence shown here is derived from an EMBL/GenBank/DDBJ whole genome shotgun (WGS) entry which is preliminary data.</text>
</comment>
<keyword evidence="1" id="KW-0472">Membrane</keyword>
<dbReference type="Gene3D" id="2.80.10.50">
    <property type="match status" value="1"/>
</dbReference>
<reference evidence="3 4" key="1">
    <citation type="journal article" date="2020" name="Nature">
        <title>Six reference-quality genomes reveal evolution of bat adaptations.</title>
        <authorList>
            <person name="Jebb D."/>
            <person name="Huang Z."/>
            <person name="Pippel M."/>
            <person name="Hughes G.M."/>
            <person name="Lavrichenko K."/>
            <person name="Devanna P."/>
            <person name="Winkler S."/>
            <person name="Jermiin L.S."/>
            <person name="Skirmuntt E.C."/>
            <person name="Katzourakis A."/>
            <person name="Burkitt-Gray L."/>
            <person name="Ray D.A."/>
            <person name="Sullivan K.A.M."/>
            <person name="Roscito J.G."/>
            <person name="Kirilenko B.M."/>
            <person name="Davalos L.M."/>
            <person name="Corthals A.P."/>
            <person name="Power M.L."/>
            <person name="Jones G."/>
            <person name="Ransome R.D."/>
            <person name="Dechmann D.K.N."/>
            <person name="Locatelli A.G."/>
            <person name="Puechmaille S.J."/>
            <person name="Fedrigo O."/>
            <person name="Jarvis E.D."/>
            <person name="Hiller M."/>
            <person name="Vernes S.C."/>
            <person name="Myers E.W."/>
            <person name="Teeling E.C."/>
        </authorList>
    </citation>
    <scope>NUCLEOTIDE SEQUENCE [LARGE SCALE GENOMIC DNA]</scope>
    <source>
        <strain evidence="3">MPipKuh1</strain>
        <tissue evidence="3">Flight muscle</tissue>
    </source>
</reference>
<organism evidence="3 4">
    <name type="scientific">Pipistrellus kuhlii</name>
    <name type="common">Kuhl's pipistrelle</name>
    <dbReference type="NCBI Taxonomy" id="59472"/>
    <lineage>
        <taxon>Eukaryota</taxon>
        <taxon>Metazoa</taxon>
        <taxon>Chordata</taxon>
        <taxon>Craniata</taxon>
        <taxon>Vertebrata</taxon>
        <taxon>Euteleostomi</taxon>
        <taxon>Mammalia</taxon>
        <taxon>Eutheria</taxon>
        <taxon>Laurasiatheria</taxon>
        <taxon>Chiroptera</taxon>
        <taxon>Yangochiroptera</taxon>
        <taxon>Vespertilionidae</taxon>
        <taxon>Pipistrellus</taxon>
    </lineage>
</organism>
<feature type="domain" description="Ricin B lectin" evidence="2">
    <location>
        <begin position="39"/>
        <end position="124"/>
    </location>
</feature>
<accession>A0A7J7WCT7</accession>
<dbReference type="InterPro" id="IPR000772">
    <property type="entry name" value="Ricin_B_lectin"/>
</dbReference>
<feature type="transmembrane region" description="Helical" evidence="1">
    <location>
        <begin position="6"/>
        <end position="26"/>
    </location>
</feature>
<evidence type="ECO:0000313" key="4">
    <source>
        <dbReference type="Proteomes" id="UP000558488"/>
    </source>
</evidence>
<dbReference type="FunFam" id="2.80.10.50:FF:000058">
    <property type="entry name" value="Polypeptide N-acetylgalactosaminyltransferase"/>
    <property type="match status" value="1"/>
</dbReference>
<name>A0A7J7WCT7_PIPKU</name>
<dbReference type="PROSITE" id="PS50231">
    <property type="entry name" value="RICIN_B_LECTIN"/>
    <property type="match status" value="1"/>
</dbReference>
<dbReference type="InterPro" id="IPR035992">
    <property type="entry name" value="Ricin_B-like_lectins"/>
</dbReference>
<dbReference type="GO" id="GO:0016740">
    <property type="term" value="F:transferase activity"/>
    <property type="evidence" value="ECO:0007669"/>
    <property type="project" value="UniProtKB-KW"/>
</dbReference>
<dbReference type="EMBL" id="JACAGB010000011">
    <property type="protein sequence ID" value="KAF6335173.1"/>
    <property type="molecule type" value="Genomic_DNA"/>
</dbReference>
<protein>
    <submittedName>
        <fullName evidence="3">Polypeptide N-acetylgalactosaminyltransferase 15</fullName>
    </submittedName>
</protein>
<keyword evidence="1" id="KW-0812">Transmembrane</keyword>
<proteinExistence type="predicted"/>
<dbReference type="Pfam" id="PF00652">
    <property type="entry name" value="Ricin_B_lectin"/>
    <property type="match status" value="1"/>
</dbReference>
<dbReference type="SUPFAM" id="SSF50370">
    <property type="entry name" value="Ricin B-like lectins"/>
    <property type="match status" value="1"/>
</dbReference>
<keyword evidence="3" id="KW-0808">Transferase</keyword>
<dbReference type="AlphaFoldDB" id="A0A7J7WCT7"/>
<evidence type="ECO:0000313" key="3">
    <source>
        <dbReference type="EMBL" id="KAF6335173.1"/>
    </source>
</evidence>
<gene>
    <name evidence="3" type="ORF">mPipKuh1_005374</name>
</gene>
<evidence type="ECO:0000259" key="2">
    <source>
        <dbReference type="Pfam" id="PF00652"/>
    </source>
</evidence>
<keyword evidence="4" id="KW-1185">Reference proteome</keyword>
<sequence length="135" mass="15821">MGQASDLSTLWLWFFTFLGYILWLLYRGQDKPLMQRLVQHLEHTSRKEIHFGGPQNLCLDVRREQVILQNCTAEGPAIHQQQWDFQENGMIVHILSGKCMEAVVQENNKDLYLRQCDGKASQLWRFDNVSAVDER</sequence>
<keyword evidence="1" id="KW-1133">Transmembrane helix</keyword>